<accession>A0A1H3MGS8</accession>
<dbReference type="STRING" id="576131.SAMN05444486_103605"/>
<evidence type="ECO:0000313" key="3">
    <source>
        <dbReference type="Proteomes" id="UP000199026"/>
    </source>
</evidence>
<evidence type="ECO:0000313" key="2">
    <source>
        <dbReference type="EMBL" id="SDY75890.1"/>
    </source>
</evidence>
<keyword evidence="1" id="KW-0732">Signal</keyword>
<dbReference type="AlphaFoldDB" id="A0A1H3MGS8"/>
<protein>
    <submittedName>
        <fullName evidence="2">Uncharacterized protein</fullName>
    </submittedName>
</protein>
<gene>
    <name evidence="2" type="ORF">SAMN05444486_103605</name>
</gene>
<name>A0A1H3MGS8_9RHOB</name>
<dbReference type="EMBL" id="FNPR01000003">
    <property type="protein sequence ID" value="SDY75890.1"/>
    <property type="molecule type" value="Genomic_DNA"/>
</dbReference>
<keyword evidence="3" id="KW-1185">Reference proteome</keyword>
<dbReference type="Proteomes" id="UP000199026">
    <property type="component" value="Unassembled WGS sequence"/>
</dbReference>
<evidence type="ECO:0000256" key="1">
    <source>
        <dbReference type="SAM" id="SignalP"/>
    </source>
</evidence>
<feature type="chain" id="PRO_5011736702" evidence="1">
    <location>
        <begin position="35"/>
        <end position="108"/>
    </location>
</feature>
<sequence length="108" mass="11746">MDIEYQSQNAQSDRMKNIILISAALALLSSPLHAADCYADYKAKQDNPLKLHYGVAQITGACTAASARSQLTPRLAKGGWVLLNVVSVFDASGLNERKESAGPFYLRF</sequence>
<organism evidence="2 3">
    <name type="scientific">Lentibacter algarum</name>
    <dbReference type="NCBI Taxonomy" id="576131"/>
    <lineage>
        <taxon>Bacteria</taxon>
        <taxon>Pseudomonadati</taxon>
        <taxon>Pseudomonadota</taxon>
        <taxon>Alphaproteobacteria</taxon>
        <taxon>Rhodobacterales</taxon>
        <taxon>Roseobacteraceae</taxon>
        <taxon>Lentibacter</taxon>
    </lineage>
</organism>
<proteinExistence type="predicted"/>
<reference evidence="2 3" key="1">
    <citation type="submission" date="2016-10" db="EMBL/GenBank/DDBJ databases">
        <authorList>
            <person name="de Groot N.N."/>
        </authorList>
    </citation>
    <scope>NUCLEOTIDE SEQUENCE [LARGE SCALE GENOMIC DNA]</scope>
    <source>
        <strain evidence="2 3">DSM 24677</strain>
    </source>
</reference>
<feature type="signal peptide" evidence="1">
    <location>
        <begin position="1"/>
        <end position="34"/>
    </location>
</feature>